<dbReference type="Proteomes" id="UP000092154">
    <property type="component" value="Unassembled WGS sequence"/>
</dbReference>
<accession>A0A1B7MTL1</accession>
<dbReference type="InParanoid" id="A0A1B7MTL1"/>
<gene>
    <name evidence="2" type="ORF">K503DRAFT_827393</name>
</gene>
<evidence type="ECO:0000313" key="2">
    <source>
        <dbReference type="EMBL" id="OAX35948.1"/>
    </source>
</evidence>
<evidence type="ECO:0000313" key="3">
    <source>
        <dbReference type="Proteomes" id="UP000092154"/>
    </source>
</evidence>
<protein>
    <submittedName>
        <fullName evidence="2">Uncharacterized protein</fullName>
    </submittedName>
</protein>
<organism evidence="2 3">
    <name type="scientific">Rhizopogon vinicolor AM-OR11-026</name>
    <dbReference type="NCBI Taxonomy" id="1314800"/>
    <lineage>
        <taxon>Eukaryota</taxon>
        <taxon>Fungi</taxon>
        <taxon>Dikarya</taxon>
        <taxon>Basidiomycota</taxon>
        <taxon>Agaricomycotina</taxon>
        <taxon>Agaricomycetes</taxon>
        <taxon>Agaricomycetidae</taxon>
        <taxon>Boletales</taxon>
        <taxon>Suillineae</taxon>
        <taxon>Rhizopogonaceae</taxon>
        <taxon>Rhizopogon</taxon>
    </lineage>
</organism>
<feature type="region of interest" description="Disordered" evidence="1">
    <location>
        <begin position="153"/>
        <end position="193"/>
    </location>
</feature>
<proteinExistence type="predicted"/>
<sequence length="193" mass="22207">MQPFRGVFVSQLLLSRMSNYFRGRPPSLLLFTVCHWFNDEHCYLRTHIFLTVLHHSLLLESRNSLDLALHAPRGPKIHPLKRPLLHQNFSNRVWRSNASQSLASSSNLKSQKGLPSSKSRVSLIQRLMNRSIDDDSVADLAISPFKTLDRWELELKEEPDESDSPRPERDTGMDEKVVDGKPQRGNFPALKRL</sequence>
<name>A0A1B7MTL1_9AGAM</name>
<feature type="compositionally biased region" description="Basic and acidic residues" evidence="1">
    <location>
        <begin position="163"/>
        <end position="182"/>
    </location>
</feature>
<evidence type="ECO:0000256" key="1">
    <source>
        <dbReference type="SAM" id="MobiDB-lite"/>
    </source>
</evidence>
<dbReference type="EMBL" id="KV448454">
    <property type="protein sequence ID" value="OAX35948.1"/>
    <property type="molecule type" value="Genomic_DNA"/>
</dbReference>
<keyword evidence="3" id="KW-1185">Reference proteome</keyword>
<reference evidence="2 3" key="1">
    <citation type="submission" date="2016-06" db="EMBL/GenBank/DDBJ databases">
        <title>Comparative genomics of the ectomycorrhizal sister species Rhizopogon vinicolor and Rhizopogon vesiculosus (Basidiomycota: Boletales) reveals a divergence of the mating type B locus.</title>
        <authorList>
            <consortium name="DOE Joint Genome Institute"/>
            <person name="Mujic A.B."/>
            <person name="Kuo A."/>
            <person name="Tritt A."/>
            <person name="Lipzen A."/>
            <person name="Chen C."/>
            <person name="Johnson J."/>
            <person name="Sharma A."/>
            <person name="Barry K."/>
            <person name="Grigoriev I.V."/>
            <person name="Spatafora J.W."/>
        </authorList>
    </citation>
    <scope>NUCLEOTIDE SEQUENCE [LARGE SCALE GENOMIC DNA]</scope>
    <source>
        <strain evidence="2 3">AM-OR11-026</strain>
    </source>
</reference>
<dbReference type="AlphaFoldDB" id="A0A1B7MTL1"/>